<dbReference type="InterPro" id="IPR050223">
    <property type="entry name" value="D-isomer_2-hydroxyacid_DH"/>
</dbReference>
<gene>
    <name evidence="6" type="ORF">GCM10010913_04060</name>
</gene>
<dbReference type="Pfam" id="PF02826">
    <property type="entry name" value="2-Hacid_dh_C"/>
    <property type="match status" value="1"/>
</dbReference>
<dbReference type="CDD" id="cd05301">
    <property type="entry name" value="GDH"/>
    <property type="match status" value="1"/>
</dbReference>
<evidence type="ECO:0000259" key="5">
    <source>
        <dbReference type="Pfam" id="PF02826"/>
    </source>
</evidence>
<dbReference type="InterPro" id="IPR029752">
    <property type="entry name" value="D-isomer_DH_CS1"/>
</dbReference>
<evidence type="ECO:0000256" key="1">
    <source>
        <dbReference type="ARBA" id="ARBA00005854"/>
    </source>
</evidence>
<dbReference type="SUPFAM" id="SSF52283">
    <property type="entry name" value="Formate/glycerate dehydrogenase catalytic domain-like"/>
    <property type="match status" value="1"/>
</dbReference>
<keyword evidence="7" id="KW-1185">Reference proteome</keyword>
<comment type="similarity">
    <text evidence="1 3">Belongs to the D-isomer specific 2-hydroxyacid dehydrogenase family.</text>
</comment>
<dbReference type="Proteomes" id="UP000608420">
    <property type="component" value="Unassembled WGS sequence"/>
</dbReference>
<evidence type="ECO:0000256" key="2">
    <source>
        <dbReference type="ARBA" id="ARBA00023002"/>
    </source>
</evidence>
<dbReference type="InterPro" id="IPR006140">
    <property type="entry name" value="D-isomer_DH_NAD-bd"/>
</dbReference>
<feature type="domain" description="D-isomer specific 2-hydroxyacid dehydrogenase catalytic" evidence="4">
    <location>
        <begin position="8"/>
        <end position="320"/>
    </location>
</feature>
<feature type="domain" description="D-isomer specific 2-hydroxyacid dehydrogenase NAD-binding" evidence="5">
    <location>
        <begin position="110"/>
        <end position="289"/>
    </location>
</feature>
<evidence type="ECO:0000313" key="6">
    <source>
        <dbReference type="EMBL" id="GGF85765.1"/>
    </source>
</evidence>
<dbReference type="InterPro" id="IPR006139">
    <property type="entry name" value="D-isomer_2_OHA_DH_cat_dom"/>
</dbReference>
<evidence type="ECO:0000256" key="3">
    <source>
        <dbReference type="RuleBase" id="RU003719"/>
    </source>
</evidence>
<comment type="caution">
    <text evidence="6">The sequence shown here is derived from an EMBL/GenBank/DDBJ whole genome shotgun (WGS) entry which is preliminary data.</text>
</comment>
<accession>A0ABQ1VP06</accession>
<dbReference type="PROSITE" id="PS00065">
    <property type="entry name" value="D_2_HYDROXYACID_DH_1"/>
    <property type="match status" value="1"/>
</dbReference>
<proteinExistence type="inferred from homology"/>
<protein>
    <submittedName>
        <fullName evidence="6">Bifunctional glyoxylate/hydroxypyruvate reductase B</fullName>
    </submittedName>
</protein>
<dbReference type="InterPro" id="IPR036291">
    <property type="entry name" value="NAD(P)-bd_dom_sf"/>
</dbReference>
<dbReference type="Pfam" id="PF00389">
    <property type="entry name" value="2-Hacid_dh"/>
    <property type="match status" value="1"/>
</dbReference>
<dbReference type="PANTHER" id="PTHR10996:SF283">
    <property type="entry name" value="GLYOXYLATE_HYDROXYPYRUVATE REDUCTASE B"/>
    <property type="match status" value="1"/>
</dbReference>
<dbReference type="EMBL" id="BMIW01000002">
    <property type="protein sequence ID" value="GGF85765.1"/>
    <property type="molecule type" value="Genomic_DNA"/>
</dbReference>
<dbReference type="Gene3D" id="3.40.50.720">
    <property type="entry name" value="NAD(P)-binding Rossmann-like Domain"/>
    <property type="match status" value="2"/>
</dbReference>
<sequence length="329" mass="37169">MTLKPQVYIARKVPAEVEDYIAQHCSYKKWDRLEPIPRDYLFEQLADCEGLLTSGTRIDQELLEHSPKLKVVSNFSVGYNNFDLEAMRSRRVLGTNTPKVLDDTVADLILSLMLSVARRVPELDRYVRHGHWSSKDDESIFGLDVHHKTLGIIGMGNIGQAVAHRGKWGFGMNILYHSRQRKPDAEQALGAEYRSKEELLRESDFIVLMTPLTPETRHYIGEREFALMKPSAIFINASRGATVDEAAMIDALRQKQIFGAGLDVFEQEPVDPNNPLLTMDNVVLLPHIGSATSQTRLEMGMLAARNLIDALNGRRPAQLVRELQSIYES</sequence>
<evidence type="ECO:0000259" key="4">
    <source>
        <dbReference type="Pfam" id="PF00389"/>
    </source>
</evidence>
<dbReference type="SUPFAM" id="SSF51735">
    <property type="entry name" value="NAD(P)-binding Rossmann-fold domains"/>
    <property type="match status" value="1"/>
</dbReference>
<name>A0ABQ1VP06_9BACL</name>
<keyword evidence="2 3" id="KW-0560">Oxidoreductase</keyword>
<dbReference type="PANTHER" id="PTHR10996">
    <property type="entry name" value="2-HYDROXYACID DEHYDROGENASE-RELATED"/>
    <property type="match status" value="1"/>
</dbReference>
<reference evidence="7" key="1">
    <citation type="journal article" date="2019" name="Int. J. Syst. Evol. Microbiol.">
        <title>The Global Catalogue of Microorganisms (GCM) 10K type strain sequencing project: providing services to taxonomists for standard genome sequencing and annotation.</title>
        <authorList>
            <consortium name="The Broad Institute Genomics Platform"/>
            <consortium name="The Broad Institute Genome Sequencing Center for Infectious Disease"/>
            <person name="Wu L."/>
            <person name="Ma J."/>
        </authorList>
    </citation>
    <scope>NUCLEOTIDE SEQUENCE [LARGE SCALE GENOMIC DNA]</scope>
    <source>
        <strain evidence="7">CGMCC 1.15420</strain>
    </source>
</reference>
<evidence type="ECO:0000313" key="7">
    <source>
        <dbReference type="Proteomes" id="UP000608420"/>
    </source>
</evidence>
<organism evidence="6 7">
    <name type="scientific">Paenibacillus aceti</name>
    <dbReference type="NCBI Taxonomy" id="1820010"/>
    <lineage>
        <taxon>Bacteria</taxon>
        <taxon>Bacillati</taxon>
        <taxon>Bacillota</taxon>
        <taxon>Bacilli</taxon>
        <taxon>Bacillales</taxon>
        <taxon>Paenibacillaceae</taxon>
        <taxon>Paenibacillus</taxon>
    </lineage>
</organism>